<protein>
    <submittedName>
        <fullName evidence="1">Uncharacterized protein</fullName>
    </submittedName>
</protein>
<evidence type="ECO:0000313" key="2">
    <source>
        <dbReference type="Proteomes" id="UP000440578"/>
    </source>
</evidence>
<organism evidence="1 2">
    <name type="scientific">Amphibalanus amphitrite</name>
    <name type="common">Striped barnacle</name>
    <name type="synonym">Balanus amphitrite</name>
    <dbReference type="NCBI Taxonomy" id="1232801"/>
    <lineage>
        <taxon>Eukaryota</taxon>
        <taxon>Metazoa</taxon>
        <taxon>Ecdysozoa</taxon>
        <taxon>Arthropoda</taxon>
        <taxon>Crustacea</taxon>
        <taxon>Multicrustacea</taxon>
        <taxon>Cirripedia</taxon>
        <taxon>Thoracica</taxon>
        <taxon>Thoracicalcarea</taxon>
        <taxon>Balanomorpha</taxon>
        <taxon>Balanoidea</taxon>
        <taxon>Balanidae</taxon>
        <taxon>Amphibalaninae</taxon>
        <taxon>Amphibalanus</taxon>
    </lineage>
</organism>
<dbReference type="Proteomes" id="UP000440578">
    <property type="component" value="Unassembled WGS sequence"/>
</dbReference>
<comment type="caution">
    <text evidence="1">The sequence shown here is derived from an EMBL/GenBank/DDBJ whole genome shotgun (WGS) entry which is preliminary data.</text>
</comment>
<name>A0A6A4WGM1_AMPAM</name>
<evidence type="ECO:0000313" key="1">
    <source>
        <dbReference type="EMBL" id="KAF0306556.1"/>
    </source>
</evidence>
<accession>A0A6A4WGM1</accession>
<gene>
    <name evidence="1" type="ORF">FJT64_021961</name>
</gene>
<sequence>MGANWRTAMRNFFETRTVTKNSDATGRRNVIAVTNIPGCFPPITAYAWKVTQVPESRTYENFVANLWAAQHRLNDDVHADQREWEVHFWENVVTSGGPKYARGFNQKFWEMKSKDMYPLLDEDMKEVKPANGAKYSRADIQKWLTGAASGGGGE</sequence>
<dbReference type="AlphaFoldDB" id="A0A6A4WGM1"/>
<keyword evidence="2" id="KW-1185">Reference proteome</keyword>
<proteinExistence type="predicted"/>
<dbReference type="EMBL" id="VIIS01000656">
    <property type="protein sequence ID" value="KAF0306556.1"/>
    <property type="molecule type" value="Genomic_DNA"/>
</dbReference>
<reference evidence="1 2" key="1">
    <citation type="submission" date="2019-07" db="EMBL/GenBank/DDBJ databases">
        <title>Draft genome assembly of a fouling barnacle, Amphibalanus amphitrite (Darwin, 1854): The first reference genome for Thecostraca.</title>
        <authorList>
            <person name="Kim W."/>
        </authorList>
    </citation>
    <scope>NUCLEOTIDE SEQUENCE [LARGE SCALE GENOMIC DNA]</scope>
    <source>
        <strain evidence="1">SNU_AA5</strain>
        <tissue evidence="1">Soma without cirri and trophi</tissue>
    </source>
</reference>